<feature type="repeat" description="Solcar" evidence="9">
    <location>
        <begin position="171"/>
        <end position="262"/>
    </location>
</feature>
<dbReference type="GO" id="GO:0015217">
    <property type="term" value="F:ADP transmembrane transporter activity"/>
    <property type="evidence" value="ECO:0007669"/>
    <property type="project" value="TreeGrafter"/>
</dbReference>
<evidence type="ECO:0000313" key="12">
    <source>
        <dbReference type="EMBL" id="CAJ2506832.1"/>
    </source>
</evidence>
<comment type="subcellular location">
    <subcellularLocation>
        <location evidence="1">Membrane</location>
        <topology evidence="1">Multi-pass membrane protein</topology>
    </subcellularLocation>
</comment>
<evidence type="ECO:0000256" key="1">
    <source>
        <dbReference type="ARBA" id="ARBA00004141"/>
    </source>
</evidence>
<dbReference type="EMBL" id="CAUWAG010000010">
    <property type="protein sequence ID" value="CAJ2506832.1"/>
    <property type="molecule type" value="Genomic_DNA"/>
</dbReference>
<keyword evidence="8 9" id="KW-0472">Membrane</keyword>
<keyword evidence="3 10" id="KW-0813">Transport</keyword>
<evidence type="ECO:0000256" key="5">
    <source>
        <dbReference type="ARBA" id="ARBA00022737"/>
    </source>
</evidence>
<proteinExistence type="inferred from homology"/>
<feature type="region of interest" description="Disordered" evidence="11">
    <location>
        <begin position="48"/>
        <end position="104"/>
    </location>
</feature>
<evidence type="ECO:0000256" key="2">
    <source>
        <dbReference type="ARBA" id="ARBA00006375"/>
    </source>
</evidence>
<gene>
    <name evidence="12" type="ORF">KHLLAP_LOCUS7300</name>
</gene>
<evidence type="ECO:0000256" key="6">
    <source>
        <dbReference type="ARBA" id="ARBA00022792"/>
    </source>
</evidence>
<dbReference type="SUPFAM" id="SSF103506">
    <property type="entry name" value="Mitochondrial carrier"/>
    <property type="match status" value="1"/>
</dbReference>
<evidence type="ECO:0000256" key="10">
    <source>
        <dbReference type="RuleBase" id="RU000488"/>
    </source>
</evidence>
<keyword evidence="6" id="KW-0999">Mitochondrion inner membrane</keyword>
<keyword evidence="6" id="KW-0496">Mitochondrion</keyword>
<dbReference type="InterPro" id="IPR052217">
    <property type="entry name" value="Mito/Peroxisomal_Carrier"/>
</dbReference>
<keyword evidence="13" id="KW-1185">Reference proteome</keyword>
<evidence type="ECO:0000256" key="11">
    <source>
        <dbReference type="SAM" id="MobiDB-lite"/>
    </source>
</evidence>
<dbReference type="Pfam" id="PF00153">
    <property type="entry name" value="Mito_carr"/>
    <property type="match status" value="3"/>
</dbReference>
<dbReference type="Gene3D" id="1.50.40.10">
    <property type="entry name" value="Mitochondrial carrier domain"/>
    <property type="match status" value="2"/>
</dbReference>
<evidence type="ECO:0000256" key="9">
    <source>
        <dbReference type="PROSITE-ProRule" id="PRU00282"/>
    </source>
</evidence>
<dbReference type="Proteomes" id="UP001295740">
    <property type="component" value="Unassembled WGS sequence"/>
</dbReference>
<organism evidence="12 13">
    <name type="scientific">Anthostomella pinea</name>
    <dbReference type="NCBI Taxonomy" id="933095"/>
    <lineage>
        <taxon>Eukaryota</taxon>
        <taxon>Fungi</taxon>
        <taxon>Dikarya</taxon>
        <taxon>Ascomycota</taxon>
        <taxon>Pezizomycotina</taxon>
        <taxon>Sordariomycetes</taxon>
        <taxon>Xylariomycetidae</taxon>
        <taxon>Xylariales</taxon>
        <taxon>Xylariaceae</taxon>
        <taxon>Anthostomella</taxon>
    </lineage>
</organism>
<feature type="compositionally biased region" description="Low complexity" evidence="11">
    <location>
        <begin position="82"/>
        <end position="101"/>
    </location>
</feature>
<dbReference type="InterPro" id="IPR018108">
    <property type="entry name" value="MCP_transmembrane"/>
</dbReference>
<dbReference type="PANTHER" id="PTHR45939:SF2">
    <property type="entry name" value="CARRIER PROTEIN, PUTATIVE (AFU_ORTHOLOGUE AFUA_2G13870)-RELATED"/>
    <property type="match status" value="1"/>
</dbReference>
<dbReference type="PROSITE" id="PS50920">
    <property type="entry name" value="SOLCAR"/>
    <property type="match status" value="3"/>
</dbReference>
<evidence type="ECO:0000256" key="8">
    <source>
        <dbReference type="ARBA" id="ARBA00023136"/>
    </source>
</evidence>
<dbReference type="InterPro" id="IPR023395">
    <property type="entry name" value="MCP_dom_sf"/>
</dbReference>
<evidence type="ECO:0000256" key="7">
    <source>
        <dbReference type="ARBA" id="ARBA00022989"/>
    </source>
</evidence>
<dbReference type="AlphaFoldDB" id="A0AAI8VLK5"/>
<evidence type="ECO:0000256" key="4">
    <source>
        <dbReference type="ARBA" id="ARBA00022692"/>
    </source>
</evidence>
<keyword evidence="5" id="KW-0677">Repeat</keyword>
<feature type="repeat" description="Solcar" evidence="9">
    <location>
        <begin position="272"/>
        <end position="407"/>
    </location>
</feature>
<feature type="repeat" description="Solcar" evidence="9">
    <location>
        <begin position="10"/>
        <end position="156"/>
    </location>
</feature>
<evidence type="ECO:0000313" key="13">
    <source>
        <dbReference type="Proteomes" id="UP001295740"/>
    </source>
</evidence>
<feature type="region of interest" description="Disordered" evidence="11">
    <location>
        <begin position="304"/>
        <end position="340"/>
    </location>
</feature>
<sequence>MPPDNPNKLLPALHHALSGSTGTLISTCVLYPLSLVITRLQVQRQLRREGKLAPAPPTHPSAPADAEQQQQPPQQDPNPAGPRGRPQQQQQPDQPQQQSRQHPQEYAGIADAFSRIWRSDGDGGPRAFYTGLAQDAAKSVLDSFLFFLFYEWFRSVRLSSGRKRGLQGRGLGVLEELAVGTAAGACSRALTTPIANIVTRKQTLTLMDAGATSSSEISVREIADGILREKGIAGFWSGYSASLVLTLNPSITFFLQDFLKKSVVTDDRYDDPGPRLTFLLAATSKAVSSLITYPFQIAKTRLQAGVPIEPEPQEGGADEESEEGVPQSEKGPAQEEGGDDVDKEVELKLKGVRAVQQFAKQSVFGIVAQIVRTEGVGSLYDGIHGELLKGFFSHGTTMVSKGLVHKLLFKFYLFALGILAELRQRRARTRAGAAGGTQELPIALRYRIDRSQVGKRGNTSALDYGLNVVANLVDGTQRGVGKD</sequence>
<feature type="compositionally biased region" description="Low complexity" evidence="11">
    <location>
        <begin position="61"/>
        <end position="73"/>
    </location>
</feature>
<dbReference type="GO" id="GO:0016020">
    <property type="term" value="C:membrane"/>
    <property type="evidence" value="ECO:0007669"/>
    <property type="project" value="UniProtKB-SubCell"/>
</dbReference>
<keyword evidence="4 9" id="KW-0812">Transmembrane</keyword>
<reference evidence="12" key="1">
    <citation type="submission" date="2023-10" db="EMBL/GenBank/DDBJ databases">
        <authorList>
            <person name="Hackl T."/>
        </authorList>
    </citation>
    <scope>NUCLEOTIDE SEQUENCE</scope>
</reference>
<comment type="similarity">
    <text evidence="2 10">Belongs to the mitochondrial carrier (TC 2.A.29) family.</text>
</comment>
<keyword evidence="7" id="KW-1133">Transmembrane helix</keyword>
<comment type="caution">
    <text evidence="12">The sequence shown here is derived from an EMBL/GenBank/DDBJ whole genome shotgun (WGS) entry which is preliminary data.</text>
</comment>
<evidence type="ECO:0000256" key="3">
    <source>
        <dbReference type="ARBA" id="ARBA00022448"/>
    </source>
</evidence>
<protein>
    <submittedName>
        <fullName evidence="12">Uu.00g080180.m01.CDS01</fullName>
    </submittedName>
</protein>
<name>A0AAI8VLK5_9PEZI</name>
<dbReference type="PANTHER" id="PTHR45939">
    <property type="entry name" value="PEROXISOMAL MEMBRANE PROTEIN PMP34-RELATED"/>
    <property type="match status" value="1"/>
</dbReference>
<accession>A0AAI8VLK5</accession>